<dbReference type="Gene3D" id="3.40.50.11840">
    <property type="entry name" value="Diphthamide synthesis DPH1/DPH2 domain 1"/>
    <property type="match status" value="1"/>
</dbReference>
<evidence type="ECO:0000256" key="9">
    <source>
        <dbReference type="SAM" id="MobiDB-lite"/>
    </source>
</evidence>
<evidence type="ECO:0000256" key="2">
    <source>
        <dbReference type="ARBA" id="ARBA00005156"/>
    </source>
</evidence>
<name>A0A8S1HQJ6_9PELO</name>
<evidence type="ECO:0000256" key="6">
    <source>
        <dbReference type="ARBA" id="ARBA00023004"/>
    </source>
</evidence>
<dbReference type="PANTHER" id="PTHR10762">
    <property type="entry name" value="DIPHTHAMIDE BIOSYNTHESIS PROTEIN"/>
    <property type="match status" value="1"/>
</dbReference>
<dbReference type="EMBL" id="CAJGYM010000095">
    <property type="protein sequence ID" value="CAD6197465.1"/>
    <property type="molecule type" value="Genomic_DNA"/>
</dbReference>
<evidence type="ECO:0000256" key="7">
    <source>
        <dbReference type="ARBA" id="ARBA00023014"/>
    </source>
</evidence>
<evidence type="ECO:0000256" key="5">
    <source>
        <dbReference type="ARBA" id="ARBA00022723"/>
    </source>
</evidence>
<sequence>MTEATNISSNQFSTNATPVDQAENTDASTSSSYLNRVAKSLSDEDVRKFFEIDSTVAWILKNNFQRVALQFPDPLLYSCVKITRLLEAEAKCKTFVLADTSYRSCCVDEVAAAHSSCDAIVHYGDACLSTPTNNVPVKYVLCHLPIDSAEFETKLEQNLGKTIDSDFILLLVDSIYSHATKELIRILSKLLPDKPIECAEVVDLDDFSATSQTKEDVYLGRRLPADFKTSSEVGVVFVGAIESPFLPLWLMSYPQCSSVVHFDPSTNEIRHEVAKSTRQLRKRLFLVEKLKDANTVGLIIGSMGVHGHREAVQRMRNLCKAAGKKIYVISVGKVNVAKLSNFASDIDVFVLISCPFGVILDSSEFYKPVLSFFEAEMALNPSKAWAAHGDWTADFGAFLADEIGATKIDDDDHGDVSLISGRVRTANPAKNVAEASSSDANGAVSLYTAGDYFAQRSWKGLDDTIRVGDDTTVRQGRSGIAQSYQGK</sequence>
<keyword evidence="5 8" id="KW-0479">Metal-binding</keyword>
<dbReference type="PANTHER" id="PTHR10762:SF2">
    <property type="entry name" value="2-(3-AMINO-3-CARBOXYPROPYL)HISTIDINE SYNTHASE SUBUNIT 2"/>
    <property type="match status" value="1"/>
</dbReference>
<dbReference type="InterPro" id="IPR010014">
    <property type="entry name" value="DHP2"/>
</dbReference>
<comment type="caution">
    <text evidence="10">The sequence shown here is derived from an EMBL/GenBank/DDBJ whole genome shotgun (WGS) entry which is preliminary data.</text>
</comment>
<feature type="region of interest" description="Disordered" evidence="9">
    <location>
        <begin position="1"/>
        <end position="27"/>
    </location>
</feature>
<dbReference type="SFLD" id="SFLDS00032">
    <property type="entry name" value="Radical_SAM_3-amino-3-carboxyp"/>
    <property type="match status" value="1"/>
</dbReference>
<dbReference type="OrthoDB" id="449241at2759"/>
<dbReference type="GO" id="GO:0051536">
    <property type="term" value="F:iron-sulfur cluster binding"/>
    <property type="evidence" value="ECO:0007669"/>
    <property type="project" value="UniProtKB-KW"/>
</dbReference>
<gene>
    <name evidence="10" type="ORF">CAUJ_LOCUS13374</name>
</gene>
<dbReference type="InterPro" id="IPR042263">
    <property type="entry name" value="DPH1/DPH2_1"/>
</dbReference>
<evidence type="ECO:0000313" key="10">
    <source>
        <dbReference type="EMBL" id="CAD6197465.1"/>
    </source>
</evidence>
<organism evidence="10 11">
    <name type="scientific">Caenorhabditis auriculariae</name>
    <dbReference type="NCBI Taxonomy" id="2777116"/>
    <lineage>
        <taxon>Eukaryota</taxon>
        <taxon>Metazoa</taxon>
        <taxon>Ecdysozoa</taxon>
        <taxon>Nematoda</taxon>
        <taxon>Chromadorea</taxon>
        <taxon>Rhabditida</taxon>
        <taxon>Rhabditina</taxon>
        <taxon>Rhabditomorpha</taxon>
        <taxon>Rhabditoidea</taxon>
        <taxon>Rhabditidae</taxon>
        <taxon>Peloderinae</taxon>
        <taxon>Caenorhabditis</taxon>
    </lineage>
</organism>
<comment type="similarity">
    <text evidence="3 8">Belongs to the DPH1/DPH2 family. DPH2 subfamily.</text>
</comment>
<dbReference type="SFLD" id="SFLDG01121">
    <property type="entry name" value="Diphthamide_biosynthesis"/>
    <property type="match status" value="1"/>
</dbReference>
<dbReference type="GO" id="GO:0090560">
    <property type="term" value="F:2-(3-amino-3-carboxypropyl)histidine synthase activity"/>
    <property type="evidence" value="ECO:0007669"/>
    <property type="project" value="InterPro"/>
</dbReference>
<protein>
    <recommendedName>
        <fullName evidence="4 8">2-(3-amino-3-carboxypropyl)histidine synthase subunit 2</fullName>
    </recommendedName>
</protein>
<keyword evidence="11" id="KW-1185">Reference proteome</keyword>
<dbReference type="InterPro" id="IPR042265">
    <property type="entry name" value="DPH1/DPH2_3"/>
</dbReference>
<evidence type="ECO:0000256" key="3">
    <source>
        <dbReference type="ARBA" id="ARBA00006179"/>
    </source>
</evidence>
<evidence type="ECO:0000256" key="4">
    <source>
        <dbReference type="ARBA" id="ARBA00021914"/>
    </source>
</evidence>
<dbReference type="FunFam" id="3.40.50.11860:FF:000001">
    <property type="entry name" value="2-(3-amino-3-carboxypropyl)histidine synthase subunit 2"/>
    <property type="match status" value="1"/>
</dbReference>
<dbReference type="Proteomes" id="UP000835052">
    <property type="component" value="Unassembled WGS sequence"/>
</dbReference>
<reference evidence="10" key="1">
    <citation type="submission" date="2020-10" db="EMBL/GenBank/DDBJ databases">
        <authorList>
            <person name="Kikuchi T."/>
        </authorList>
    </citation>
    <scope>NUCLEOTIDE SEQUENCE</scope>
    <source>
        <strain evidence="10">NKZ352</strain>
    </source>
</reference>
<dbReference type="InterPro" id="IPR016435">
    <property type="entry name" value="DPH1/DPH2"/>
</dbReference>
<keyword evidence="6 8" id="KW-0408">Iron</keyword>
<comment type="pathway">
    <text evidence="2 8">Protein modification; peptidyl-diphthamide biosynthesis.</text>
</comment>
<comment type="function">
    <text evidence="8">Required for the first step of diphthamide biosynthesis, a post-translational modification of histidine which occurs in elongation factor 2. DPH1 and DPH2 transfer a 3-amino-3-carboxypropyl (ACP) group from S-adenosyl-L-methionine (SAM) to a histidine residue, the reaction is assisted by a reduction system comprising DPH3 and a NADH-dependent reductase. Facilitates the reduction of the catalytic iron-sulfur cluster found in the DPH1 subunit.</text>
</comment>
<evidence type="ECO:0000256" key="8">
    <source>
        <dbReference type="RuleBase" id="RU364133"/>
    </source>
</evidence>
<keyword evidence="7 8" id="KW-0411">Iron-sulfur</keyword>
<comment type="cofactor">
    <cofactor evidence="1">
        <name>[4Fe-4S] cluster</name>
        <dbReference type="ChEBI" id="CHEBI:49883"/>
    </cofactor>
</comment>
<proteinExistence type="inferred from homology"/>
<dbReference type="Pfam" id="PF01866">
    <property type="entry name" value="Diphthamide_syn"/>
    <property type="match status" value="1"/>
</dbReference>
<dbReference type="GO" id="GO:0046872">
    <property type="term" value="F:metal ion binding"/>
    <property type="evidence" value="ECO:0007669"/>
    <property type="project" value="UniProtKB-KW"/>
</dbReference>
<evidence type="ECO:0000313" key="11">
    <source>
        <dbReference type="Proteomes" id="UP000835052"/>
    </source>
</evidence>
<dbReference type="Gene3D" id="3.40.50.11860">
    <property type="entry name" value="Diphthamide synthesis DPH1/DPH2 domain 3"/>
    <property type="match status" value="1"/>
</dbReference>
<accession>A0A8S1HQJ6</accession>
<dbReference type="NCBIfam" id="TIGR00272">
    <property type="entry name" value="DPH2"/>
    <property type="match status" value="1"/>
</dbReference>
<dbReference type="NCBIfam" id="TIGR00322">
    <property type="entry name" value="diphth2_R"/>
    <property type="match status" value="1"/>
</dbReference>
<dbReference type="AlphaFoldDB" id="A0A8S1HQJ6"/>
<evidence type="ECO:0000256" key="1">
    <source>
        <dbReference type="ARBA" id="ARBA00001966"/>
    </source>
</evidence>
<dbReference type="GO" id="GO:0017183">
    <property type="term" value="P:protein histidyl modification to diphthamide"/>
    <property type="evidence" value="ECO:0007669"/>
    <property type="project" value="InterPro"/>
</dbReference>